<name>A0ABM7UG61_9LEPT</name>
<gene>
    <name evidence="6" type="ORF">LPTSP3_g02910</name>
</gene>
<keyword evidence="7" id="KW-1185">Reference proteome</keyword>
<dbReference type="RefSeq" id="WP_242935305.1">
    <property type="nucleotide sequence ID" value="NZ_AP025028.1"/>
</dbReference>
<dbReference type="Pfam" id="PF00488">
    <property type="entry name" value="MutS_V"/>
    <property type="match status" value="1"/>
</dbReference>
<keyword evidence="1" id="KW-0547">Nucleotide-binding</keyword>
<evidence type="ECO:0000259" key="5">
    <source>
        <dbReference type="SMART" id="SM00534"/>
    </source>
</evidence>
<dbReference type="PANTHER" id="PTHR11361">
    <property type="entry name" value="DNA MISMATCH REPAIR PROTEIN MUTS FAMILY MEMBER"/>
    <property type="match status" value="1"/>
</dbReference>
<feature type="domain" description="DNA mismatch repair proteins mutS family" evidence="5">
    <location>
        <begin position="372"/>
        <end position="547"/>
    </location>
</feature>
<evidence type="ECO:0000256" key="1">
    <source>
        <dbReference type="ARBA" id="ARBA00022741"/>
    </source>
</evidence>
<evidence type="ECO:0000313" key="7">
    <source>
        <dbReference type="Proteomes" id="UP000245263"/>
    </source>
</evidence>
<dbReference type="InterPro" id="IPR000432">
    <property type="entry name" value="DNA_mismatch_repair_MutS_C"/>
</dbReference>
<feature type="transmembrane region" description="Helical" evidence="4">
    <location>
        <begin position="21"/>
        <end position="41"/>
    </location>
</feature>
<reference evidence="6 7" key="1">
    <citation type="submission" date="2021-08" db="EMBL/GenBank/DDBJ databases">
        <title>Complete genome sequence of Leptospira kobayashii strain E30.</title>
        <authorList>
            <person name="Nakao R."/>
            <person name="Nakamura S."/>
            <person name="Masuzawa T."/>
            <person name="Koizumi N."/>
        </authorList>
    </citation>
    <scope>NUCLEOTIDE SEQUENCE [LARGE SCALE GENOMIC DNA]</scope>
    <source>
        <strain evidence="6 7">E30</strain>
    </source>
</reference>
<evidence type="ECO:0000256" key="4">
    <source>
        <dbReference type="SAM" id="Phobius"/>
    </source>
</evidence>
<feature type="transmembrane region" description="Helical" evidence="4">
    <location>
        <begin position="205"/>
        <end position="222"/>
    </location>
</feature>
<keyword evidence="4" id="KW-1133">Transmembrane helix</keyword>
<keyword evidence="4" id="KW-0472">Membrane</keyword>
<feature type="transmembrane region" description="Helical" evidence="4">
    <location>
        <begin position="181"/>
        <end position="199"/>
    </location>
</feature>
<dbReference type="SMART" id="SM00534">
    <property type="entry name" value="MUTSac"/>
    <property type="match status" value="1"/>
</dbReference>
<evidence type="ECO:0000313" key="6">
    <source>
        <dbReference type="EMBL" id="BDA77361.1"/>
    </source>
</evidence>
<dbReference type="EMBL" id="AP025028">
    <property type="protein sequence ID" value="BDA77361.1"/>
    <property type="molecule type" value="Genomic_DNA"/>
</dbReference>
<proteinExistence type="predicted"/>
<dbReference type="Proteomes" id="UP000245263">
    <property type="component" value="Chromosome 1"/>
</dbReference>
<evidence type="ECO:0000256" key="2">
    <source>
        <dbReference type="ARBA" id="ARBA00022840"/>
    </source>
</evidence>
<keyword evidence="4" id="KW-0812">Transmembrane</keyword>
<keyword evidence="3" id="KW-0238">DNA-binding</keyword>
<evidence type="ECO:0000256" key="3">
    <source>
        <dbReference type="ARBA" id="ARBA00023125"/>
    </source>
</evidence>
<dbReference type="InterPro" id="IPR045076">
    <property type="entry name" value="MutS"/>
</dbReference>
<accession>A0ABM7UG61</accession>
<dbReference type="PANTHER" id="PTHR11361:SF99">
    <property type="entry name" value="DNA MISMATCH REPAIR PROTEIN"/>
    <property type="match status" value="1"/>
</dbReference>
<dbReference type="InterPro" id="IPR027417">
    <property type="entry name" value="P-loop_NTPase"/>
</dbReference>
<sequence length="549" mass="63931">MLVFFSIIVGFFGLYLNKSEFLHYAFLSIPIVGFAILVSIYQKRKHHLAGLEKTLALIERELNRKNGVLKKIPSLEVWEFPEAIRNHPLSVDLDLCTKQGLFAYLDTTVTKDSWDLFLNRLLQNTNEDPKILQTKVKELLKNRSLNYQLLRKAFPYGGDTKDKIPFFNITKDFHFWEKQRYLRFLYPILGVFTPFWLLLSSFFSLPFAPLLLFINLILFIRYRKNSLKIWKQIQNLNQSLENFESVWKRLHPKRRTEIRKMSHALEKLGNSSEWIISPLPHFILNAIFLWDLWKVNRFEKWKFNWAPLWVELKEDWIRVDSLLPFTNLSFLNPKMAFPEWNDKGYMEAENLGHPLIGIDHRITNILPTVGRGGLFIITGSNMSGKTTYLRAIAVSLLIAGSGGPIPGTKMSIAPFEIHTLIRSQDSLENGISFFYSEVRRLSGIIRETRPDTKLSVLFLDEILKGTNSKERQIATREILFALKEKGAIVFLTTHDLQIAEIEGATPFHFTELELDGEMIFDYRLREGISHTTNALRILRKEGIPIREEI</sequence>
<organism evidence="6 7">
    <name type="scientific">Leptospira kobayashii</name>
    <dbReference type="NCBI Taxonomy" id="1917830"/>
    <lineage>
        <taxon>Bacteria</taxon>
        <taxon>Pseudomonadati</taxon>
        <taxon>Spirochaetota</taxon>
        <taxon>Spirochaetia</taxon>
        <taxon>Leptospirales</taxon>
        <taxon>Leptospiraceae</taxon>
        <taxon>Leptospira</taxon>
    </lineage>
</organism>
<dbReference type="SUPFAM" id="SSF52540">
    <property type="entry name" value="P-loop containing nucleoside triphosphate hydrolases"/>
    <property type="match status" value="1"/>
</dbReference>
<keyword evidence="2" id="KW-0067">ATP-binding</keyword>
<protein>
    <submittedName>
        <fullName evidence="6">DNA mismatch repair protein</fullName>
    </submittedName>
</protein>
<dbReference type="Gene3D" id="3.40.50.300">
    <property type="entry name" value="P-loop containing nucleotide triphosphate hydrolases"/>
    <property type="match status" value="1"/>
</dbReference>